<dbReference type="Pfam" id="PF16492">
    <property type="entry name" value="Cadherin_C_2"/>
    <property type="match status" value="1"/>
</dbReference>
<gene>
    <name evidence="17" type="primary">LOC112404469</name>
</gene>
<feature type="transmembrane region" description="Helical" evidence="13">
    <location>
        <begin position="688"/>
        <end position="713"/>
    </location>
</feature>
<keyword evidence="3" id="KW-1003">Cell membrane</keyword>
<dbReference type="FunFam" id="2.60.40.60:FF:000018">
    <property type="entry name" value="Protocadherin gamma c3"/>
    <property type="match status" value="1"/>
</dbReference>
<dbReference type="Pfam" id="PF00028">
    <property type="entry name" value="Cadherin"/>
    <property type="match status" value="5"/>
</dbReference>
<keyword evidence="4 13" id="KW-0812">Transmembrane</keyword>
<evidence type="ECO:0000256" key="11">
    <source>
        <dbReference type="ARBA" id="ARBA00023180"/>
    </source>
</evidence>
<evidence type="ECO:0000256" key="4">
    <source>
        <dbReference type="ARBA" id="ARBA00022692"/>
    </source>
</evidence>
<dbReference type="PANTHER" id="PTHR24028">
    <property type="entry name" value="CADHERIN-87A"/>
    <property type="match status" value="1"/>
</dbReference>
<keyword evidence="7 12" id="KW-0106">Calcium</keyword>
<dbReference type="FunFam" id="2.60.40.60:FF:000006">
    <property type="entry name" value="Protocadherin alpha 2"/>
    <property type="match status" value="1"/>
</dbReference>
<dbReference type="GO" id="GO:0005509">
    <property type="term" value="F:calcium ion binding"/>
    <property type="evidence" value="ECO:0007669"/>
    <property type="project" value="UniProtKB-UniRule"/>
</dbReference>
<dbReference type="InterPro" id="IPR015919">
    <property type="entry name" value="Cadherin-like_sf"/>
</dbReference>
<evidence type="ECO:0000256" key="10">
    <source>
        <dbReference type="ARBA" id="ARBA00023136"/>
    </source>
</evidence>
<dbReference type="Gene3D" id="2.60.40.60">
    <property type="entry name" value="Cadherins"/>
    <property type="match status" value="6"/>
</dbReference>
<evidence type="ECO:0000256" key="6">
    <source>
        <dbReference type="ARBA" id="ARBA00022737"/>
    </source>
</evidence>
<dbReference type="PRINTS" id="PR00205">
    <property type="entry name" value="CADHERIN"/>
</dbReference>
<dbReference type="FunFam" id="2.60.40.60:FF:000004">
    <property type="entry name" value="Protocadherin 1 gamma 2"/>
    <property type="match status" value="1"/>
</dbReference>
<feature type="domain" description="Cadherin" evidence="15">
    <location>
        <begin position="575"/>
        <end position="673"/>
    </location>
</feature>
<sequence>MGNRLRSKRQAGRRRILFLFLLSLFRLALSEQVRYAIPEELARGSLVGNLAKDLGLGVRDLCTRNLRISAEKKFFTVSTENVDLLVIDRIDREQICGRKSMCVLEFEMVAEKPLNFFHITVEIQVNDNPPTFSRNVTELEISELALTGATFALESAQDSDVGVNSLQQYYLNPDPHFSLIRKENPDGSRYPELVVQAPLDREEQSCHHLVLTAVDGGEPARSCTTQIRVVVADANDNPPVFTQDMYRVSVQENLPLGSSVLRVMATDLDEGINAEITYAFINISKAVRQLFKLDSETVELTTGGGLDFEERGSYTIGVEAKDGGRHTAHCKLQIGILDENDNAPEITLDSESKYIQDAELGAVVALIKTHDLDSGFNGGNLCQLKGNFPFKIVQDTKNTYKLVTDRALDREKTPEYNVTITATDKGKPPLSSKRSVTLKVADVNDNAPVFHHACYVVHVAENNPPGASNAQLSASDPDLGPNSHVSYSIVTNDLKPRALSSYMSVSAQSDVVFAQRPFDHEQLRAFELTLQARDHGSPALSANVSLRVLVGDRNDNAPRVLYPALGPDGSALFDTVPRAAQPGYLVTKVVAVDADSGHNAWLSYHVLQASEPGLFSVGLRTGEVRTARALGDRDAARQRLLVAVRDGGQPPLSATATLLLVFADSLQEALPDLSDHSEPTDPQAELQFYLVVALALISVLFLLAVILAVALSLRRSSSPATWSCFQTNFCSKTGPEVLPNYGEGALPYSYNLCAGTHSSKTDCSFMECRLVMILKFLLILKQYVLKHF</sequence>
<comment type="function">
    <text evidence="1">Potential calcium-dependent cell-adhesion protein. May be involved in the establishment and maintenance of specific neuronal connections in the brain.</text>
</comment>
<proteinExistence type="predicted"/>
<feature type="domain" description="Cadherin" evidence="15">
    <location>
        <begin position="356"/>
        <end position="450"/>
    </location>
</feature>
<feature type="domain" description="Cadherin" evidence="15">
    <location>
        <begin position="242"/>
        <end position="346"/>
    </location>
</feature>
<dbReference type="InterPro" id="IPR020894">
    <property type="entry name" value="Cadherin_CS"/>
</dbReference>
<dbReference type="KEGG" id="nasi:112404469"/>
<dbReference type="InterPro" id="IPR013164">
    <property type="entry name" value="Cadherin_N"/>
</dbReference>
<evidence type="ECO:0000313" key="17">
    <source>
        <dbReference type="RefSeq" id="XP_024608242.1"/>
    </source>
</evidence>
<evidence type="ECO:0000256" key="13">
    <source>
        <dbReference type="SAM" id="Phobius"/>
    </source>
</evidence>
<dbReference type="CDD" id="cd11304">
    <property type="entry name" value="Cadherin_repeat"/>
    <property type="match status" value="6"/>
</dbReference>
<dbReference type="AlphaFoldDB" id="A0A341C2W3"/>
<comment type="subcellular location">
    <subcellularLocation>
        <location evidence="2">Cell membrane</location>
        <topology evidence="2">Single-pass type I membrane protein</topology>
    </subcellularLocation>
</comment>
<keyword evidence="9 13" id="KW-1133">Transmembrane helix</keyword>
<evidence type="ECO:0000256" key="8">
    <source>
        <dbReference type="ARBA" id="ARBA00022889"/>
    </source>
</evidence>
<dbReference type="FunFam" id="2.60.40.60:FF:000001">
    <property type="entry name" value="Protocadherin alpha 2"/>
    <property type="match status" value="1"/>
</dbReference>
<keyword evidence="6" id="KW-0677">Repeat</keyword>
<feature type="chain" id="PRO_5016464294" evidence="14">
    <location>
        <begin position="31"/>
        <end position="788"/>
    </location>
</feature>
<dbReference type="GO" id="GO:0005886">
    <property type="term" value="C:plasma membrane"/>
    <property type="evidence" value="ECO:0007669"/>
    <property type="project" value="UniProtKB-SubCell"/>
</dbReference>
<dbReference type="InterPro" id="IPR002126">
    <property type="entry name" value="Cadherin-like_dom"/>
</dbReference>
<reference evidence="17" key="1">
    <citation type="submission" date="2025-08" db="UniProtKB">
        <authorList>
            <consortium name="RefSeq"/>
        </authorList>
    </citation>
    <scope>IDENTIFICATION</scope>
    <source>
        <tissue evidence="17">Meat</tissue>
    </source>
</reference>
<accession>A0A341C2W3</accession>
<evidence type="ECO:0000256" key="1">
    <source>
        <dbReference type="ARBA" id="ARBA00003436"/>
    </source>
</evidence>
<dbReference type="GeneID" id="112404469"/>
<dbReference type="FunFam" id="2.60.40.60:FF:000002">
    <property type="entry name" value="Protocadherin alpha 2"/>
    <property type="match status" value="1"/>
</dbReference>
<keyword evidence="10 13" id="KW-0472">Membrane</keyword>
<dbReference type="Pfam" id="PF08266">
    <property type="entry name" value="Cadherin_2"/>
    <property type="match status" value="1"/>
</dbReference>
<evidence type="ECO:0000259" key="15">
    <source>
        <dbReference type="PROSITE" id="PS50268"/>
    </source>
</evidence>
<dbReference type="Proteomes" id="UP000252040">
    <property type="component" value="Unplaced"/>
</dbReference>
<dbReference type="PANTHER" id="PTHR24028:SF73">
    <property type="entry name" value="PROTOCADHERIN GAMMA-B3-RELATED"/>
    <property type="match status" value="1"/>
</dbReference>
<keyword evidence="5 14" id="KW-0732">Signal</keyword>
<feature type="domain" description="Cadherin" evidence="15">
    <location>
        <begin position="133"/>
        <end position="241"/>
    </location>
</feature>
<dbReference type="FunFam" id="2.60.40.60:FF:000129">
    <property type="entry name" value="protocadherin alpha-C2 isoform X1"/>
    <property type="match status" value="1"/>
</dbReference>
<evidence type="ECO:0000256" key="7">
    <source>
        <dbReference type="ARBA" id="ARBA00022837"/>
    </source>
</evidence>
<dbReference type="SMART" id="SM00112">
    <property type="entry name" value="CA"/>
    <property type="match status" value="5"/>
</dbReference>
<evidence type="ECO:0000256" key="5">
    <source>
        <dbReference type="ARBA" id="ARBA00022729"/>
    </source>
</evidence>
<dbReference type="GO" id="GO:0007156">
    <property type="term" value="P:homophilic cell adhesion via plasma membrane adhesion molecules"/>
    <property type="evidence" value="ECO:0007669"/>
    <property type="project" value="InterPro"/>
</dbReference>
<dbReference type="InterPro" id="IPR032455">
    <property type="entry name" value="Cadherin_C"/>
</dbReference>
<dbReference type="PROSITE" id="PS00232">
    <property type="entry name" value="CADHERIN_1"/>
    <property type="match status" value="3"/>
</dbReference>
<evidence type="ECO:0000256" key="12">
    <source>
        <dbReference type="PROSITE-ProRule" id="PRU00043"/>
    </source>
</evidence>
<protein>
    <submittedName>
        <fullName evidence="17">Protocadherin gamma-B3-like</fullName>
    </submittedName>
</protein>
<keyword evidence="11" id="KW-0325">Glycoprotein</keyword>
<keyword evidence="8" id="KW-0130">Cell adhesion</keyword>
<dbReference type="SUPFAM" id="SSF49313">
    <property type="entry name" value="Cadherin-like"/>
    <property type="match status" value="5"/>
</dbReference>
<evidence type="ECO:0000256" key="3">
    <source>
        <dbReference type="ARBA" id="ARBA00022475"/>
    </source>
</evidence>
<dbReference type="InterPro" id="IPR050174">
    <property type="entry name" value="Protocadherin/Cadherin-CA"/>
</dbReference>
<evidence type="ECO:0000256" key="9">
    <source>
        <dbReference type="ARBA" id="ARBA00022989"/>
    </source>
</evidence>
<feature type="signal peptide" evidence="14">
    <location>
        <begin position="1"/>
        <end position="30"/>
    </location>
</feature>
<dbReference type="STRING" id="1706337.A0A341C2W3"/>
<name>A0A341C2W3_NEOAA</name>
<evidence type="ECO:0000313" key="16">
    <source>
        <dbReference type="Proteomes" id="UP000252040"/>
    </source>
</evidence>
<dbReference type="InParanoid" id="A0A341C2W3"/>
<evidence type="ECO:0000256" key="14">
    <source>
        <dbReference type="SAM" id="SignalP"/>
    </source>
</evidence>
<feature type="domain" description="Cadherin" evidence="15">
    <location>
        <begin position="451"/>
        <end position="560"/>
    </location>
</feature>
<organism evidence="16 17">
    <name type="scientific">Neophocaena asiaeorientalis asiaeorientalis</name>
    <name type="common">Yangtze finless porpoise</name>
    <name type="synonym">Neophocaena phocaenoides subsp. asiaeorientalis</name>
    <dbReference type="NCBI Taxonomy" id="1706337"/>
    <lineage>
        <taxon>Eukaryota</taxon>
        <taxon>Metazoa</taxon>
        <taxon>Chordata</taxon>
        <taxon>Craniata</taxon>
        <taxon>Vertebrata</taxon>
        <taxon>Euteleostomi</taxon>
        <taxon>Mammalia</taxon>
        <taxon>Eutheria</taxon>
        <taxon>Laurasiatheria</taxon>
        <taxon>Artiodactyla</taxon>
        <taxon>Whippomorpha</taxon>
        <taxon>Cetacea</taxon>
        <taxon>Odontoceti</taxon>
        <taxon>Phocoenidae</taxon>
        <taxon>Neophocaena</taxon>
    </lineage>
</organism>
<dbReference type="PROSITE" id="PS50268">
    <property type="entry name" value="CADHERIN_2"/>
    <property type="match status" value="5"/>
</dbReference>
<dbReference type="RefSeq" id="XP_024608242.1">
    <property type="nucleotide sequence ID" value="XM_024752474.1"/>
</dbReference>
<keyword evidence="16" id="KW-1185">Reference proteome</keyword>
<evidence type="ECO:0000256" key="2">
    <source>
        <dbReference type="ARBA" id="ARBA00004251"/>
    </source>
</evidence>